<dbReference type="InterPro" id="IPR037205">
    <property type="entry name" value="ChaB_sf"/>
</dbReference>
<dbReference type="OrthoDB" id="73307at2"/>
<evidence type="ECO:0000313" key="1">
    <source>
        <dbReference type="EMBL" id="TCT00108.1"/>
    </source>
</evidence>
<dbReference type="Proteomes" id="UP000294599">
    <property type="component" value="Unassembled WGS sequence"/>
</dbReference>
<dbReference type="EMBL" id="SMAF01000004">
    <property type="protein sequence ID" value="TCT00108.1"/>
    <property type="molecule type" value="Genomic_DNA"/>
</dbReference>
<keyword evidence="2" id="KW-1185">Reference proteome</keyword>
<reference evidence="1 2" key="1">
    <citation type="submission" date="2019-03" db="EMBL/GenBank/DDBJ databases">
        <title>Genomic Encyclopedia of Type Strains, Phase IV (KMG-IV): sequencing the most valuable type-strain genomes for metagenomic binning, comparative biology and taxonomic classification.</title>
        <authorList>
            <person name="Goeker M."/>
        </authorList>
    </citation>
    <scope>NUCLEOTIDE SEQUENCE [LARGE SCALE GENOMIC DNA]</scope>
    <source>
        <strain evidence="1 2">DSM 21944</strain>
    </source>
</reference>
<accession>A0A4S3KWC6</accession>
<organism evidence="1 2">
    <name type="scientific">Pseudofulvimonas gallinarii</name>
    <dbReference type="NCBI Taxonomy" id="634155"/>
    <lineage>
        <taxon>Bacteria</taxon>
        <taxon>Pseudomonadati</taxon>
        <taxon>Pseudomonadota</taxon>
        <taxon>Gammaproteobacteria</taxon>
        <taxon>Lysobacterales</taxon>
        <taxon>Rhodanobacteraceae</taxon>
        <taxon>Pseudofulvimonas</taxon>
    </lineage>
</organism>
<comment type="caution">
    <text evidence="1">The sequence shown here is derived from an EMBL/GenBank/DDBJ whole genome shotgun (WGS) entry which is preliminary data.</text>
</comment>
<dbReference type="InterPro" id="IPR009317">
    <property type="entry name" value="ChaB"/>
</dbReference>
<gene>
    <name evidence="1" type="ORF">EDC25_10498</name>
</gene>
<dbReference type="RefSeq" id="WP_123523154.1">
    <property type="nucleotide sequence ID" value="NZ_JBHLWF010000088.1"/>
</dbReference>
<dbReference type="AlphaFoldDB" id="A0A4S3KWC6"/>
<name>A0A4S3KWC6_9GAMM</name>
<proteinExistence type="predicted"/>
<sequence>MPYDKRSDLPDSVRDNLPAHAQDIYKEAFNSAWDQYRDPDERRDDASREEVAHRVAWAAVKRDYHKDKDGHWRRS</sequence>
<dbReference type="Gene3D" id="1.10.1740.70">
    <property type="entry name" value="ChaB"/>
    <property type="match status" value="1"/>
</dbReference>
<dbReference type="SUPFAM" id="SSF140376">
    <property type="entry name" value="ChaB-like"/>
    <property type="match status" value="1"/>
</dbReference>
<protein>
    <submittedName>
        <fullName evidence="1">Cation transport regulator</fullName>
    </submittedName>
</protein>
<dbReference type="NCBIfam" id="NF007136">
    <property type="entry name" value="PRK09582.1"/>
    <property type="match status" value="1"/>
</dbReference>
<evidence type="ECO:0000313" key="2">
    <source>
        <dbReference type="Proteomes" id="UP000294599"/>
    </source>
</evidence>
<dbReference type="Pfam" id="PF06150">
    <property type="entry name" value="ChaB"/>
    <property type="match status" value="1"/>
</dbReference>